<dbReference type="AlphaFoldDB" id="A0A9N8HRZ7"/>
<proteinExistence type="predicted"/>
<feature type="compositionally biased region" description="Basic and acidic residues" evidence="1">
    <location>
        <begin position="54"/>
        <end position="64"/>
    </location>
</feature>
<dbReference type="EMBL" id="CAICTM010001374">
    <property type="protein sequence ID" value="CAB9523092.1"/>
    <property type="molecule type" value="Genomic_DNA"/>
</dbReference>
<evidence type="ECO:0000256" key="1">
    <source>
        <dbReference type="SAM" id="MobiDB-lite"/>
    </source>
</evidence>
<organism evidence="2 3">
    <name type="scientific">Seminavis robusta</name>
    <dbReference type="NCBI Taxonomy" id="568900"/>
    <lineage>
        <taxon>Eukaryota</taxon>
        <taxon>Sar</taxon>
        <taxon>Stramenopiles</taxon>
        <taxon>Ochrophyta</taxon>
        <taxon>Bacillariophyta</taxon>
        <taxon>Bacillariophyceae</taxon>
        <taxon>Bacillariophycidae</taxon>
        <taxon>Naviculales</taxon>
        <taxon>Naviculaceae</taxon>
        <taxon>Seminavis</taxon>
    </lineage>
</organism>
<keyword evidence="3" id="KW-1185">Reference proteome</keyword>
<feature type="compositionally biased region" description="Polar residues" evidence="1">
    <location>
        <begin position="165"/>
        <end position="174"/>
    </location>
</feature>
<feature type="compositionally biased region" description="Basic residues" evidence="1">
    <location>
        <begin position="145"/>
        <end position="154"/>
    </location>
</feature>
<gene>
    <name evidence="2" type="ORF">SEMRO_1376_G267440.1</name>
</gene>
<evidence type="ECO:0000313" key="3">
    <source>
        <dbReference type="Proteomes" id="UP001153069"/>
    </source>
</evidence>
<reference evidence="2" key="1">
    <citation type="submission" date="2020-06" db="EMBL/GenBank/DDBJ databases">
        <authorList>
            <consortium name="Plant Systems Biology data submission"/>
        </authorList>
    </citation>
    <scope>NUCLEOTIDE SEQUENCE</scope>
    <source>
        <strain evidence="2">D6</strain>
    </source>
</reference>
<protein>
    <submittedName>
        <fullName evidence="2">Uncharacterized protein</fullName>
    </submittedName>
</protein>
<accession>A0A9N8HRZ7</accession>
<feature type="compositionally biased region" description="Basic and acidic residues" evidence="1">
    <location>
        <begin position="73"/>
        <end position="96"/>
    </location>
</feature>
<comment type="caution">
    <text evidence="2">The sequence shown here is derived from an EMBL/GenBank/DDBJ whole genome shotgun (WGS) entry which is preliminary data.</text>
</comment>
<feature type="region of interest" description="Disordered" evidence="1">
    <location>
        <begin position="54"/>
        <end position="174"/>
    </location>
</feature>
<evidence type="ECO:0000313" key="2">
    <source>
        <dbReference type="EMBL" id="CAB9523092.1"/>
    </source>
</evidence>
<sequence length="174" mass="19803">MMQYYDWTKHQATVESSAKPLNGPAAETKPNCPLRRSLSGLVLRRMQSSARAKWQMEETQDHAPRRTPPRRCVSNEEHVFESLEALRNKSNTEARRTLKKSTSMGSLRSRKGSDSPNDSSRRIRQVKGQDAPPRIKRTVSSSPKRAPRRQPRKSLSRDQMPILPMQNNVVSNAA</sequence>
<dbReference type="Proteomes" id="UP001153069">
    <property type="component" value="Unassembled WGS sequence"/>
</dbReference>
<name>A0A9N8HRZ7_9STRA</name>